<proteinExistence type="inferred from homology"/>
<evidence type="ECO:0000256" key="5">
    <source>
        <dbReference type="ARBA" id="ARBA00022490"/>
    </source>
</evidence>
<evidence type="ECO:0000256" key="15">
    <source>
        <dbReference type="PIRSR" id="PIRSR001365-2"/>
    </source>
</evidence>
<evidence type="ECO:0000256" key="14">
    <source>
        <dbReference type="PIRSR" id="PIRSR001365-1"/>
    </source>
</evidence>
<dbReference type="SMART" id="SM01130">
    <property type="entry name" value="DHDPS"/>
    <property type="match status" value="1"/>
</dbReference>
<feature type="binding site" evidence="12 15">
    <location>
        <position position="205"/>
    </location>
    <ligand>
        <name>pyruvate</name>
        <dbReference type="ChEBI" id="CHEBI:15361"/>
    </ligand>
</feature>
<feature type="active site" description="Proton donor/acceptor" evidence="12 14">
    <location>
        <position position="135"/>
    </location>
</feature>
<keyword evidence="9 12" id="KW-0456">Lyase</keyword>
<dbReference type="Gene3D" id="3.20.20.70">
    <property type="entry name" value="Aldolase class I"/>
    <property type="match status" value="1"/>
</dbReference>
<keyword evidence="5 12" id="KW-0963">Cytoplasm</keyword>
<comment type="pathway">
    <text evidence="2 12">Amino-acid biosynthesis; L-lysine biosynthesis via DAP pathway; (S)-tetrahydrodipicolinate from L-aspartate: step 3/4.</text>
</comment>
<evidence type="ECO:0000256" key="4">
    <source>
        <dbReference type="ARBA" id="ARBA00012086"/>
    </source>
</evidence>
<evidence type="ECO:0000256" key="11">
    <source>
        <dbReference type="ARBA" id="ARBA00047836"/>
    </source>
</evidence>
<comment type="caution">
    <text evidence="16">The sequence shown here is derived from an EMBL/GenBank/DDBJ whole genome shotgun (WGS) entry which is preliminary data.</text>
</comment>
<dbReference type="PRINTS" id="PR00146">
    <property type="entry name" value="DHPICSNTHASE"/>
</dbReference>
<evidence type="ECO:0000256" key="6">
    <source>
        <dbReference type="ARBA" id="ARBA00022605"/>
    </source>
</evidence>
<evidence type="ECO:0000256" key="12">
    <source>
        <dbReference type="HAMAP-Rule" id="MF_00418"/>
    </source>
</evidence>
<protein>
    <recommendedName>
        <fullName evidence="4 12">4-hydroxy-tetrahydrodipicolinate synthase</fullName>
        <shortName evidence="12">HTPA synthase</shortName>
        <ecNumber evidence="4 12">4.3.3.7</ecNumber>
    </recommendedName>
</protein>
<comment type="caution">
    <text evidence="12">Was originally thought to be a dihydrodipicolinate synthase (DHDPS), catalyzing the condensation of (S)-aspartate-beta-semialdehyde [(S)-ASA] and pyruvate to dihydrodipicolinate (DHDP). However, it was shown in E.coli that the product of the enzymatic reaction is not dihydrodipicolinate but in fact (4S)-4-hydroxy-2,3,4,5-tetrahydro-(2S)-dipicolinic acid (HTPA), and that the consecutive dehydration reaction leading to DHDP is not spontaneous but catalyzed by DapB.</text>
</comment>
<dbReference type="HAMAP" id="MF_00418">
    <property type="entry name" value="DapA"/>
    <property type="match status" value="1"/>
</dbReference>
<dbReference type="PANTHER" id="PTHR12128:SF66">
    <property type="entry name" value="4-HYDROXY-2-OXOGLUTARATE ALDOLASE, MITOCHONDRIAL"/>
    <property type="match status" value="1"/>
</dbReference>
<keyword evidence="8 12" id="KW-0457">Lysine biosynthesis</keyword>
<evidence type="ECO:0000256" key="3">
    <source>
        <dbReference type="ARBA" id="ARBA00007592"/>
    </source>
</evidence>
<comment type="similarity">
    <text evidence="3 12 13">Belongs to the DapA family.</text>
</comment>
<evidence type="ECO:0000313" key="17">
    <source>
        <dbReference type="Proteomes" id="UP000652681"/>
    </source>
</evidence>
<organism evidence="16 17">
    <name type="scientific">Taishania pollutisoli</name>
    <dbReference type="NCBI Taxonomy" id="2766479"/>
    <lineage>
        <taxon>Bacteria</taxon>
        <taxon>Pseudomonadati</taxon>
        <taxon>Bacteroidota</taxon>
        <taxon>Flavobacteriia</taxon>
        <taxon>Flavobacteriales</taxon>
        <taxon>Crocinitomicaceae</taxon>
        <taxon>Taishania</taxon>
    </lineage>
</organism>
<dbReference type="InterPro" id="IPR002220">
    <property type="entry name" value="DapA-like"/>
</dbReference>
<dbReference type="PROSITE" id="PS00666">
    <property type="entry name" value="DHDPS_2"/>
    <property type="match status" value="1"/>
</dbReference>
<evidence type="ECO:0000256" key="2">
    <source>
        <dbReference type="ARBA" id="ARBA00005120"/>
    </source>
</evidence>
<keyword evidence="10 12" id="KW-0704">Schiff base</keyword>
<comment type="subcellular location">
    <subcellularLocation>
        <location evidence="12">Cytoplasm</location>
    </subcellularLocation>
</comment>
<dbReference type="SUPFAM" id="SSF51569">
    <property type="entry name" value="Aldolase"/>
    <property type="match status" value="1"/>
</dbReference>
<keyword evidence="17" id="KW-1185">Reference proteome</keyword>
<comment type="catalytic activity">
    <reaction evidence="11 12">
        <text>L-aspartate 4-semialdehyde + pyruvate = (2S,4S)-4-hydroxy-2,3,4,5-tetrahydrodipicolinate + H2O + H(+)</text>
        <dbReference type="Rhea" id="RHEA:34171"/>
        <dbReference type="ChEBI" id="CHEBI:15361"/>
        <dbReference type="ChEBI" id="CHEBI:15377"/>
        <dbReference type="ChEBI" id="CHEBI:15378"/>
        <dbReference type="ChEBI" id="CHEBI:67139"/>
        <dbReference type="ChEBI" id="CHEBI:537519"/>
        <dbReference type="EC" id="4.3.3.7"/>
    </reaction>
</comment>
<dbReference type="RefSeq" id="WP_216714450.1">
    <property type="nucleotide sequence ID" value="NZ_JACVEL010000008.1"/>
</dbReference>
<evidence type="ECO:0000256" key="10">
    <source>
        <dbReference type="ARBA" id="ARBA00023270"/>
    </source>
</evidence>
<sequence>MNNIFKGAGVALVTPFKEDKSIDFDALRKLVRLQLDGKTDFLVVQGTTGESPALSWEEKLQILQTVIDENAGRLKIVFGVGGNNTLAIGETLKKVPAGVDGILSVSPYYNKPTQQGIIEHYTHIAACTDLPIILYNVPGRTGSNVLPTTTIELAKIPNIVAVKEASGSMEQIMEIIRLCPDGFEVLSGDDAITLPLIASGAVGVISVVNNAFPELFNQMIHEALEGNYTAARKKHLDLLPVTKMLFEEGNPGGVKVALETRGILSGHLRLPLVPVSNSLKQRIVTETNRLIHA</sequence>
<dbReference type="InterPro" id="IPR020625">
    <property type="entry name" value="Schiff_base-form_aldolases_AS"/>
</dbReference>
<accession>A0A8J6TXZ7</accession>
<dbReference type="InterPro" id="IPR005263">
    <property type="entry name" value="DapA"/>
</dbReference>
<dbReference type="GO" id="GO:0019877">
    <property type="term" value="P:diaminopimelate biosynthetic process"/>
    <property type="evidence" value="ECO:0007669"/>
    <property type="project" value="UniProtKB-UniRule"/>
</dbReference>
<dbReference type="UniPathway" id="UPA00034">
    <property type="reaction ID" value="UER00017"/>
</dbReference>
<feature type="site" description="Part of a proton relay during catalysis" evidence="12">
    <location>
        <position position="47"/>
    </location>
</feature>
<feature type="binding site" evidence="12 15">
    <location>
        <position position="48"/>
    </location>
    <ligand>
        <name>pyruvate</name>
        <dbReference type="ChEBI" id="CHEBI:15361"/>
    </ligand>
</feature>
<dbReference type="EMBL" id="JACVEL010000008">
    <property type="protein sequence ID" value="MBC9813226.1"/>
    <property type="molecule type" value="Genomic_DNA"/>
</dbReference>
<dbReference type="GO" id="GO:0008840">
    <property type="term" value="F:4-hydroxy-tetrahydrodipicolinate synthase activity"/>
    <property type="evidence" value="ECO:0007669"/>
    <property type="project" value="UniProtKB-UniRule"/>
</dbReference>
<dbReference type="CDD" id="cd00950">
    <property type="entry name" value="DHDPS"/>
    <property type="match status" value="1"/>
</dbReference>
<dbReference type="GO" id="GO:0009089">
    <property type="term" value="P:lysine biosynthetic process via diaminopimelate"/>
    <property type="evidence" value="ECO:0007669"/>
    <property type="project" value="UniProtKB-UniRule"/>
</dbReference>
<dbReference type="Proteomes" id="UP000652681">
    <property type="component" value="Unassembled WGS sequence"/>
</dbReference>
<dbReference type="NCBIfam" id="TIGR00674">
    <property type="entry name" value="dapA"/>
    <property type="match status" value="1"/>
</dbReference>
<keyword evidence="7 12" id="KW-0220">Diaminopimelate biosynthesis</keyword>
<evidence type="ECO:0000256" key="13">
    <source>
        <dbReference type="PIRNR" id="PIRNR001365"/>
    </source>
</evidence>
<dbReference type="InterPro" id="IPR013785">
    <property type="entry name" value="Aldolase_TIM"/>
</dbReference>
<comment type="subunit">
    <text evidence="12">Homotetramer; dimer of dimers.</text>
</comment>
<evidence type="ECO:0000313" key="16">
    <source>
        <dbReference type="EMBL" id="MBC9813226.1"/>
    </source>
</evidence>
<evidence type="ECO:0000256" key="7">
    <source>
        <dbReference type="ARBA" id="ARBA00022915"/>
    </source>
</evidence>
<dbReference type="GO" id="GO:0005829">
    <property type="term" value="C:cytosol"/>
    <property type="evidence" value="ECO:0007669"/>
    <property type="project" value="TreeGrafter"/>
</dbReference>
<dbReference type="PANTHER" id="PTHR12128">
    <property type="entry name" value="DIHYDRODIPICOLINATE SYNTHASE"/>
    <property type="match status" value="1"/>
</dbReference>
<feature type="active site" description="Schiff-base intermediate with substrate" evidence="12 14">
    <location>
        <position position="163"/>
    </location>
</feature>
<dbReference type="EC" id="4.3.3.7" evidence="4 12"/>
<gene>
    <name evidence="12" type="primary">dapA</name>
    <name evidence="16" type="ORF">H9Y05_12180</name>
</gene>
<feature type="site" description="Part of a proton relay during catalysis" evidence="12">
    <location>
        <position position="109"/>
    </location>
</feature>
<keyword evidence="6 12" id="KW-0028">Amino-acid biosynthesis</keyword>
<dbReference type="AlphaFoldDB" id="A0A8J6TXZ7"/>
<reference evidence="16" key="1">
    <citation type="submission" date="2020-09" db="EMBL/GenBank/DDBJ databases">
        <title>Taishania pollutisoli gen. nov., sp. nov., Isolated from Tetrabromobisphenol A-Contaminated Soil.</title>
        <authorList>
            <person name="Chen Q."/>
        </authorList>
    </citation>
    <scope>NUCLEOTIDE SEQUENCE</scope>
    <source>
        <strain evidence="16">CZZ-1</strain>
    </source>
</reference>
<comment type="function">
    <text evidence="1 12">Catalyzes the condensation of (S)-aspartate-beta-semialdehyde [(S)-ASA] and pyruvate to 4-hydroxy-tetrahydrodipicolinate (HTPA).</text>
</comment>
<evidence type="ECO:0000256" key="1">
    <source>
        <dbReference type="ARBA" id="ARBA00003294"/>
    </source>
</evidence>
<evidence type="ECO:0000256" key="8">
    <source>
        <dbReference type="ARBA" id="ARBA00023154"/>
    </source>
</evidence>
<name>A0A8J6TXZ7_9FLAO</name>
<dbReference type="PIRSF" id="PIRSF001365">
    <property type="entry name" value="DHDPS"/>
    <property type="match status" value="1"/>
</dbReference>
<evidence type="ECO:0000256" key="9">
    <source>
        <dbReference type="ARBA" id="ARBA00023239"/>
    </source>
</evidence>
<dbReference type="Pfam" id="PF00701">
    <property type="entry name" value="DHDPS"/>
    <property type="match status" value="1"/>
</dbReference>